<name>A0A5J6N1X0_9PROT</name>
<dbReference type="EMBL" id="CP042582">
    <property type="protein sequence ID" value="QEX22975.1"/>
    <property type="molecule type" value="Genomic_DNA"/>
</dbReference>
<sequence>MSDAKAKPISAAAAALHEKAYVIDGLNFQSDGSTGVLKAGGVNAVNVTVSGLNADFEETCDQVVEWLHRCEQPGAEWRVIRQVSDFQAAREAGQIGLIMGWQNMRPIADKLQRLWLFHKLGVRVMQLTYNERNFLGDGCLETNDGGLSLLGRKAVAEMNALGIVVDLSHVGEKACLEAASISTRPVLLTHANAKAVSNVPRNKTDAVIKAVAATGGLIGVSVYGPMCWDGDPAHRPSLRDFLRHLDHIVGLVGHDHVALGTDFPAVRDLAAVGSIIEMTLNRYPAAISKYAAAFGNDVRTRYLAECSSLADLPRVTAALLDHGWKPAQIEAFLGGNYLRVLAQIWGGPAA</sequence>
<dbReference type="PANTHER" id="PTHR10443">
    <property type="entry name" value="MICROSOMAL DIPEPTIDASE"/>
    <property type="match status" value="1"/>
</dbReference>
<dbReference type="GO" id="GO:0070573">
    <property type="term" value="F:metallodipeptidase activity"/>
    <property type="evidence" value="ECO:0007669"/>
    <property type="project" value="InterPro"/>
</dbReference>
<dbReference type="InterPro" id="IPR008257">
    <property type="entry name" value="Pept_M19"/>
</dbReference>
<dbReference type="PROSITE" id="PS51365">
    <property type="entry name" value="RENAL_DIPEPTIDASE_2"/>
    <property type="match status" value="1"/>
</dbReference>
<proteinExistence type="predicted"/>
<dbReference type="Proteomes" id="UP000325797">
    <property type="component" value="Chromosome"/>
</dbReference>
<evidence type="ECO:0000313" key="2">
    <source>
        <dbReference type="Proteomes" id="UP000325797"/>
    </source>
</evidence>
<dbReference type="Pfam" id="PF01244">
    <property type="entry name" value="Peptidase_M19"/>
    <property type="match status" value="1"/>
</dbReference>
<dbReference type="KEGG" id="hadh:FRZ61_29090"/>
<evidence type="ECO:0000313" key="1">
    <source>
        <dbReference type="EMBL" id="QEX22975.1"/>
    </source>
</evidence>
<dbReference type="SUPFAM" id="SSF51556">
    <property type="entry name" value="Metallo-dependent hydrolases"/>
    <property type="match status" value="1"/>
</dbReference>
<organism evidence="1 2">
    <name type="scientific">Hypericibacter adhaerens</name>
    <dbReference type="NCBI Taxonomy" id="2602016"/>
    <lineage>
        <taxon>Bacteria</taxon>
        <taxon>Pseudomonadati</taxon>
        <taxon>Pseudomonadota</taxon>
        <taxon>Alphaproteobacteria</taxon>
        <taxon>Rhodospirillales</taxon>
        <taxon>Dongiaceae</taxon>
        <taxon>Hypericibacter</taxon>
    </lineage>
</organism>
<keyword evidence="2" id="KW-1185">Reference proteome</keyword>
<dbReference type="AlphaFoldDB" id="A0A5J6N1X0"/>
<reference evidence="1 2" key="1">
    <citation type="submission" date="2019-08" db="EMBL/GenBank/DDBJ databases">
        <title>Hyperibacter terrae gen. nov., sp. nov. and Hyperibacter viscosus sp. nov., two new members in the family Rhodospirillaceae isolated from the rhizosphere of Hypericum perforatum.</title>
        <authorList>
            <person name="Noviana Z."/>
        </authorList>
    </citation>
    <scope>NUCLEOTIDE SEQUENCE [LARGE SCALE GENOMIC DNA]</scope>
    <source>
        <strain evidence="1 2">R5959</strain>
    </source>
</reference>
<accession>A0A5J6N1X0</accession>
<dbReference type="RefSeq" id="WP_191909027.1">
    <property type="nucleotide sequence ID" value="NZ_CP042582.1"/>
</dbReference>
<dbReference type="Gene3D" id="3.20.20.140">
    <property type="entry name" value="Metal-dependent hydrolases"/>
    <property type="match status" value="1"/>
</dbReference>
<gene>
    <name evidence="1" type="ORF">FRZ61_29090</name>
</gene>
<dbReference type="PANTHER" id="PTHR10443:SF12">
    <property type="entry name" value="DIPEPTIDASE"/>
    <property type="match status" value="1"/>
</dbReference>
<dbReference type="GO" id="GO:0006508">
    <property type="term" value="P:proteolysis"/>
    <property type="evidence" value="ECO:0007669"/>
    <property type="project" value="InterPro"/>
</dbReference>
<protein>
    <submittedName>
        <fullName evidence="1">Peptidase M19</fullName>
    </submittedName>
</protein>
<dbReference type="InterPro" id="IPR032466">
    <property type="entry name" value="Metal_Hydrolase"/>
</dbReference>